<organism evidence="2 3">
    <name type="scientific">Symbiodinium natans</name>
    <dbReference type="NCBI Taxonomy" id="878477"/>
    <lineage>
        <taxon>Eukaryota</taxon>
        <taxon>Sar</taxon>
        <taxon>Alveolata</taxon>
        <taxon>Dinophyceae</taxon>
        <taxon>Suessiales</taxon>
        <taxon>Symbiodiniaceae</taxon>
        <taxon>Symbiodinium</taxon>
    </lineage>
</organism>
<proteinExistence type="predicted"/>
<evidence type="ECO:0000313" key="3">
    <source>
        <dbReference type="Proteomes" id="UP000604046"/>
    </source>
</evidence>
<feature type="compositionally biased region" description="Polar residues" evidence="1">
    <location>
        <begin position="102"/>
        <end position="117"/>
    </location>
</feature>
<gene>
    <name evidence="2" type="ORF">SNAT2548_LOCUS18111</name>
</gene>
<evidence type="ECO:0000256" key="1">
    <source>
        <dbReference type="SAM" id="MobiDB-lite"/>
    </source>
</evidence>
<reference evidence="2" key="1">
    <citation type="submission" date="2021-02" db="EMBL/GenBank/DDBJ databases">
        <authorList>
            <person name="Dougan E. K."/>
            <person name="Rhodes N."/>
            <person name="Thang M."/>
            <person name="Chan C."/>
        </authorList>
    </citation>
    <scope>NUCLEOTIDE SEQUENCE</scope>
</reference>
<dbReference type="EMBL" id="CAJNDS010002135">
    <property type="protein sequence ID" value="CAE7345519.1"/>
    <property type="molecule type" value="Genomic_DNA"/>
</dbReference>
<keyword evidence="3" id="KW-1185">Reference proteome</keyword>
<protein>
    <submittedName>
        <fullName evidence="2">Uncharacterized protein</fullName>
    </submittedName>
</protein>
<evidence type="ECO:0000313" key="2">
    <source>
        <dbReference type="EMBL" id="CAE7345519.1"/>
    </source>
</evidence>
<feature type="region of interest" description="Disordered" evidence="1">
    <location>
        <begin position="37"/>
        <end position="117"/>
    </location>
</feature>
<dbReference type="AlphaFoldDB" id="A0A812PC54"/>
<sequence length="117" mass="12814">MAKATLPVPDIAAEDADQLPTLLTPRKRQLLLDAKMAAAKTESTSHTKPKLQERRPGFRSEPLTLQPGLKFYSPPVAEIPDVPDPESRRHRLAKSGKDAWPSESTVTSISQSGTRDS</sequence>
<dbReference type="OrthoDB" id="441354at2759"/>
<dbReference type="Proteomes" id="UP000604046">
    <property type="component" value="Unassembled WGS sequence"/>
</dbReference>
<name>A0A812PC54_9DINO</name>
<comment type="caution">
    <text evidence="2">The sequence shown here is derived from an EMBL/GenBank/DDBJ whole genome shotgun (WGS) entry which is preliminary data.</text>
</comment>
<accession>A0A812PC54</accession>